<dbReference type="GO" id="GO:0009395">
    <property type="term" value="P:phospholipid catabolic process"/>
    <property type="evidence" value="ECO:0007669"/>
    <property type="project" value="TreeGrafter"/>
</dbReference>
<dbReference type="InterPro" id="IPR017850">
    <property type="entry name" value="Alkaline_phosphatase_core_sf"/>
</dbReference>
<dbReference type="PANTHER" id="PTHR31956">
    <property type="entry name" value="NON-SPECIFIC PHOSPHOLIPASE C4-RELATED"/>
    <property type="match status" value="1"/>
</dbReference>
<accession>A0A8H7V4R5</accession>
<dbReference type="Gene3D" id="3.40.720.10">
    <property type="entry name" value="Alkaline Phosphatase, subunit A"/>
    <property type="match status" value="1"/>
</dbReference>
<keyword evidence="3" id="KW-1185">Reference proteome</keyword>
<evidence type="ECO:0000256" key="1">
    <source>
        <dbReference type="ARBA" id="ARBA00022801"/>
    </source>
</evidence>
<dbReference type="OrthoDB" id="5135119at2759"/>
<name>A0A8H7V4R5_9FUNG</name>
<organism evidence="2 3">
    <name type="scientific">Mucor plumbeus</name>
    <dbReference type="NCBI Taxonomy" id="97098"/>
    <lineage>
        <taxon>Eukaryota</taxon>
        <taxon>Fungi</taxon>
        <taxon>Fungi incertae sedis</taxon>
        <taxon>Mucoromycota</taxon>
        <taxon>Mucoromycotina</taxon>
        <taxon>Mucoromycetes</taxon>
        <taxon>Mucorales</taxon>
        <taxon>Mucorineae</taxon>
        <taxon>Mucoraceae</taxon>
        <taxon>Mucor</taxon>
    </lineage>
</organism>
<dbReference type="PANTHER" id="PTHR31956:SF8">
    <property type="entry name" value="ACID PHOSPHATASE PHOA (AFU_ORTHOLOGUE AFUA_1G03570)"/>
    <property type="match status" value="1"/>
</dbReference>
<comment type="caution">
    <text evidence="2">The sequence shown here is derived from an EMBL/GenBank/DDBJ whole genome shotgun (WGS) entry which is preliminary data.</text>
</comment>
<dbReference type="Pfam" id="PF04185">
    <property type="entry name" value="Phosphoesterase"/>
    <property type="match status" value="1"/>
</dbReference>
<dbReference type="EMBL" id="JAEPRC010000230">
    <property type="protein sequence ID" value="KAG2203333.1"/>
    <property type="molecule type" value="Genomic_DNA"/>
</dbReference>
<dbReference type="GO" id="GO:0016788">
    <property type="term" value="F:hydrolase activity, acting on ester bonds"/>
    <property type="evidence" value="ECO:0007669"/>
    <property type="project" value="InterPro"/>
</dbReference>
<evidence type="ECO:0000313" key="3">
    <source>
        <dbReference type="Proteomes" id="UP000650833"/>
    </source>
</evidence>
<protein>
    <submittedName>
        <fullName evidence="2">Uncharacterized protein</fullName>
    </submittedName>
</protein>
<reference evidence="2" key="1">
    <citation type="submission" date="2020-12" db="EMBL/GenBank/DDBJ databases">
        <title>Metabolic potential, ecology and presence of endohyphal bacteria is reflected in genomic diversity of Mucoromycotina.</title>
        <authorList>
            <person name="Muszewska A."/>
            <person name="Okrasinska A."/>
            <person name="Steczkiewicz K."/>
            <person name="Drgas O."/>
            <person name="Orlowska M."/>
            <person name="Perlinska-Lenart U."/>
            <person name="Aleksandrzak-Piekarczyk T."/>
            <person name="Szatraj K."/>
            <person name="Zielenkiewicz U."/>
            <person name="Pilsyk S."/>
            <person name="Malc E."/>
            <person name="Mieczkowski P."/>
            <person name="Kruszewska J.S."/>
            <person name="Biernat P."/>
            <person name="Pawlowska J."/>
        </authorList>
    </citation>
    <scope>NUCLEOTIDE SEQUENCE</scope>
    <source>
        <strain evidence="2">CBS 226.32</strain>
    </source>
</reference>
<gene>
    <name evidence="2" type="ORF">INT46_000599</name>
</gene>
<dbReference type="InterPro" id="IPR007312">
    <property type="entry name" value="Phosphoesterase"/>
</dbReference>
<dbReference type="AlphaFoldDB" id="A0A8H7V4R5"/>
<proteinExistence type="predicted"/>
<sequence length="214" mass="24339">MLTNYLATAHPSQPNYIAMISGSTKGTKEDDESNIDRKNIVDLLEAKDISWKTYQEDYPRNCNKKMDIDKYVINHNPFMSFKNISTNKKRCAKIVNSIQLDKDIANVSSNIDNDAHDTNMKFGSNWLKKFLSSRIKQKAFNENTMFVLTSGEDDGASDNNKVLTVLFGPDFHPTSKSKTDKTKYTHYSLLKTIEDNWVLGDLGQNDKKANAIKL</sequence>
<keyword evidence="1" id="KW-0378">Hydrolase</keyword>
<dbReference type="Proteomes" id="UP000650833">
    <property type="component" value="Unassembled WGS sequence"/>
</dbReference>
<evidence type="ECO:0000313" key="2">
    <source>
        <dbReference type="EMBL" id="KAG2203333.1"/>
    </source>
</evidence>